<dbReference type="InterPro" id="IPR019050">
    <property type="entry name" value="FDF_dom"/>
</dbReference>
<dbReference type="InterPro" id="IPR034107">
    <property type="entry name" value="Lsm16_N"/>
</dbReference>
<evidence type="ECO:0000256" key="3">
    <source>
        <dbReference type="ARBA" id="ARBA00015797"/>
    </source>
</evidence>
<dbReference type="GO" id="GO:0033962">
    <property type="term" value="P:P-body assembly"/>
    <property type="evidence" value="ECO:0007669"/>
    <property type="project" value="TreeGrafter"/>
</dbReference>
<dbReference type="AlphaFoldDB" id="A0AAD8A3N0"/>
<dbReference type="FunFam" id="3.40.50.10260:FF:000009">
    <property type="entry name" value="AGAP003131-PA"/>
    <property type="match status" value="1"/>
</dbReference>
<dbReference type="EMBL" id="JASPKZ010003856">
    <property type="protein sequence ID" value="KAJ9591849.1"/>
    <property type="molecule type" value="Genomic_DNA"/>
</dbReference>
<feature type="domain" description="DFDF" evidence="7">
    <location>
        <begin position="151"/>
        <end position="187"/>
    </location>
</feature>
<feature type="compositionally biased region" description="Low complexity" evidence="5">
    <location>
        <begin position="68"/>
        <end position="86"/>
    </location>
</feature>
<keyword evidence="4" id="KW-0963">Cytoplasm</keyword>
<dbReference type="InterPro" id="IPR025762">
    <property type="entry name" value="DFDF"/>
</dbReference>
<comment type="subcellular location">
    <subcellularLocation>
        <location evidence="1">Cytoplasm</location>
        <location evidence="1">P-body</location>
    </subcellularLocation>
</comment>
<dbReference type="Pfam" id="PF09532">
    <property type="entry name" value="FDF"/>
    <property type="match status" value="1"/>
</dbReference>
<feature type="domain" description="YjeF N-terminal" evidence="6">
    <location>
        <begin position="243"/>
        <end position="442"/>
    </location>
</feature>
<evidence type="ECO:0000313" key="8">
    <source>
        <dbReference type="EMBL" id="KAJ9591849.1"/>
    </source>
</evidence>
<dbReference type="SMART" id="SM01271">
    <property type="entry name" value="LSM14"/>
    <property type="match status" value="1"/>
</dbReference>
<evidence type="ECO:0000256" key="5">
    <source>
        <dbReference type="SAM" id="MobiDB-lite"/>
    </source>
</evidence>
<comment type="caution">
    <text evidence="8">The sequence shown here is derived from an EMBL/GenBank/DDBJ whole genome shotgun (WGS) entry which is preliminary data.</text>
</comment>
<dbReference type="PROSITE" id="PS51385">
    <property type="entry name" value="YJEF_N"/>
    <property type="match status" value="1"/>
</dbReference>
<organism evidence="8 9">
    <name type="scientific">Diploptera punctata</name>
    <name type="common">Pacific beetle cockroach</name>
    <dbReference type="NCBI Taxonomy" id="6984"/>
    <lineage>
        <taxon>Eukaryota</taxon>
        <taxon>Metazoa</taxon>
        <taxon>Ecdysozoa</taxon>
        <taxon>Arthropoda</taxon>
        <taxon>Hexapoda</taxon>
        <taxon>Insecta</taxon>
        <taxon>Pterygota</taxon>
        <taxon>Neoptera</taxon>
        <taxon>Polyneoptera</taxon>
        <taxon>Dictyoptera</taxon>
        <taxon>Blattodea</taxon>
        <taxon>Blaberoidea</taxon>
        <taxon>Blaberidae</taxon>
        <taxon>Diplopterinae</taxon>
        <taxon>Diploptera</taxon>
    </lineage>
</organism>
<dbReference type="SMART" id="SM01199">
    <property type="entry name" value="FDF"/>
    <property type="match status" value="1"/>
</dbReference>
<evidence type="ECO:0000259" key="7">
    <source>
        <dbReference type="PROSITE" id="PS51512"/>
    </source>
</evidence>
<dbReference type="InterPro" id="IPR036652">
    <property type="entry name" value="YjeF_N_dom_sf"/>
</dbReference>
<proteinExistence type="inferred from homology"/>
<dbReference type="Gene3D" id="3.40.50.10260">
    <property type="entry name" value="YjeF N-terminal domain"/>
    <property type="match status" value="1"/>
</dbReference>
<feature type="compositionally biased region" description="Polar residues" evidence="5">
    <location>
        <begin position="95"/>
        <end position="112"/>
    </location>
</feature>
<dbReference type="GO" id="GO:0000932">
    <property type="term" value="C:P-body"/>
    <property type="evidence" value="ECO:0007669"/>
    <property type="project" value="UniProtKB-SubCell"/>
</dbReference>
<dbReference type="CDD" id="cd01737">
    <property type="entry name" value="LSm16_N"/>
    <property type="match status" value="1"/>
</dbReference>
<dbReference type="SUPFAM" id="SSF64153">
    <property type="entry name" value="YjeF N-terminal domain-like"/>
    <property type="match status" value="1"/>
</dbReference>
<sequence length="465" mass="51382">MTERFVGFSVTISCRDGKGSYQGQICSVDPLDQTICLKKAFKNGVPVEEQQVILNGCDITNLSIIETPSDSHVTSPSSSTVAVTKPVPKRAGRSVSESLASNRGSQLSSSPRKPSEDFGIRIPNVCDVNRTPSKKDRLRQKWNEKDEACFGTPIDDNILEQDFDFEKNLALFNKQAVFEEINAQRPDLVRHADPNRRSQIYRHDENVIESSPAIYRQMTVPAPGMKEYVTDDGLVIPSITPDLRHQLLSVAERLGLTEERQAELMGRAATEMALQLLGGAHRLNPHNVHQWPTVVALCGSHRQGAIAVNTARQLATHGVRIVVFLLDPTHLPSQLARELALFKYTNNKIITTVQELPTIAVDLIIVALADELGNQLLQSRYRVAADWANENRAPVLALDPPSAGTPGVETKFSLIPVLPLAHSLENGKLYLCNLAFPQQVFKEVGIKYCSPFGHKFVIPLHPNDS</sequence>
<dbReference type="Pfam" id="PF03853">
    <property type="entry name" value="YjeF_N"/>
    <property type="match status" value="1"/>
</dbReference>
<feature type="region of interest" description="Disordered" evidence="5">
    <location>
        <begin position="68"/>
        <end position="119"/>
    </location>
</feature>
<dbReference type="InterPro" id="IPR004443">
    <property type="entry name" value="YjeF_N_dom"/>
</dbReference>
<dbReference type="Proteomes" id="UP001233999">
    <property type="component" value="Unassembled WGS sequence"/>
</dbReference>
<protein>
    <recommendedName>
        <fullName evidence="3">Enhancer of mRNA-decapping protein 3</fullName>
    </recommendedName>
</protein>
<dbReference type="GO" id="GO:0003729">
    <property type="term" value="F:mRNA binding"/>
    <property type="evidence" value="ECO:0007669"/>
    <property type="project" value="InterPro"/>
</dbReference>
<dbReference type="GO" id="GO:0031087">
    <property type="term" value="P:deadenylation-independent decapping of nuclear-transcribed mRNA"/>
    <property type="evidence" value="ECO:0007669"/>
    <property type="project" value="InterPro"/>
</dbReference>
<evidence type="ECO:0000313" key="9">
    <source>
        <dbReference type="Proteomes" id="UP001233999"/>
    </source>
</evidence>
<evidence type="ECO:0000256" key="2">
    <source>
        <dbReference type="ARBA" id="ARBA00006610"/>
    </source>
</evidence>
<dbReference type="PANTHER" id="PTHR13612">
    <property type="entry name" value="ENHANCER OF MRNA-DECAPPING PROTEIN 3"/>
    <property type="match status" value="1"/>
</dbReference>
<evidence type="ECO:0000256" key="4">
    <source>
        <dbReference type="ARBA" id="ARBA00022490"/>
    </source>
</evidence>
<comment type="similarity">
    <text evidence="2">Belongs to the EDC3 family.</text>
</comment>
<dbReference type="Pfam" id="PF12701">
    <property type="entry name" value="LSM14"/>
    <property type="match status" value="1"/>
</dbReference>
<name>A0AAD8A3N0_DIPPU</name>
<dbReference type="PROSITE" id="PS51512">
    <property type="entry name" value="DFDF"/>
    <property type="match status" value="1"/>
</dbReference>
<reference evidence="8" key="1">
    <citation type="journal article" date="2023" name="IScience">
        <title>Live-bearing cockroach genome reveals convergent evolutionary mechanisms linked to viviparity in insects and beyond.</title>
        <authorList>
            <person name="Fouks B."/>
            <person name="Harrison M.C."/>
            <person name="Mikhailova A.A."/>
            <person name="Marchal E."/>
            <person name="English S."/>
            <person name="Carruthers M."/>
            <person name="Jennings E.C."/>
            <person name="Chiamaka E.L."/>
            <person name="Frigard R.A."/>
            <person name="Pippel M."/>
            <person name="Attardo G.M."/>
            <person name="Benoit J.B."/>
            <person name="Bornberg-Bauer E."/>
            <person name="Tobe S.S."/>
        </authorList>
    </citation>
    <scope>NUCLEOTIDE SEQUENCE</scope>
    <source>
        <strain evidence="8">Stay&amp;Tobe</strain>
    </source>
</reference>
<dbReference type="InterPro" id="IPR025609">
    <property type="entry name" value="Lsm14-like_N"/>
</dbReference>
<keyword evidence="9" id="KW-1185">Reference proteome</keyword>
<dbReference type="PANTHER" id="PTHR13612:SF0">
    <property type="entry name" value="ENHANCER OF MRNA-DECAPPING PROTEIN 3"/>
    <property type="match status" value="1"/>
</dbReference>
<reference evidence="8" key="2">
    <citation type="submission" date="2023-05" db="EMBL/GenBank/DDBJ databases">
        <authorList>
            <person name="Fouks B."/>
        </authorList>
    </citation>
    <scope>NUCLEOTIDE SEQUENCE</scope>
    <source>
        <strain evidence="8">Stay&amp;Tobe</strain>
        <tissue evidence="8">Testes</tissue>
    </source>
</reference>
<evidence type="ECO:0000259" key="6">
    <source>
        <dbReference type="PROSITE" id="PS51385"/>
    </source>
</evidence>
<evidence type="ECO:0000256" key="1">
    <source>
        <dbReference type="ARBA" id="ARBA00004201"/>
    </source>
</evidence>
<accession>A0AAD8A3N0</accession>
<gene>
    <name evidence="8" type="ORF">L9F63_001666</name>
</gene>
<dbReference type="Gene3D" id="2.30.30.100">
    <property type="match status" value="1"/>
</dbReference>